<keyword evidence="8" id="KW-0411">Iron-sulfur</keyword>
<evidence type="ECO:0000256" key="8">
    <source>
        <dbReference type="ARBA" id="ARBA00023014"/>
    </source>
</evidence>
<evidence type="ECO:0000256" key="10">
    <source>
        <dbReference type="ARBA" id="ARBA00030926"/>
    </source>
</evidence>
<evidence type="ECO:0000256" key="1">
    <source>
        <dbReference type="ARBA" id="ARBA00001966"/>
    </source>
</evidence>
<dbReference type="InterPro" id="IPR000318">
    <property type="entry name" value="Nase_comp1_CS"/>
</dbReference>
<evidence type="ECO:0000256" key="6">
    <source>
        <dbReference type="ARBA" id="ARBA00022723"/>
    </source>
</evidence>
<dbReference type="Pfam" id="PF02579">
    <property type="entry name" value="Nitro_FeMo-Co"/>
    <property type="match status" value="1"/>
</dbReference>
<dbReference type="Gene3D" id="1.20.89.10">
    <property type="entry name" value="Nitrogenase Molybdenum-iron Protein, subunit B, domain 4"/>
    <property type="match status" value="1"/>
</dbReference>
<dbReference type="InterPro" id="IPR058240">
    <property type="entry name" value="rSAM_sf"/>
</dbReference>
<dbReference type="SUPFAM" id="SSF102114">
    <property type="entry name" value="Radical SAM enzymes"/>
    <property type="match status" value="1"/>
</dbReference>
<organism evidence="14 15">
    <name type="scientific">Clostridium grantii DSM 8605</name>
    <dbReference type="NCBI Taxonomy" id="1121316"/>
    <lineage>
        <taxon>Bacteria</taxon>
        <taxon>Bacillati</taxon>
        <taxon>Bacillota</taxon>
        <taxon>Clostridia</taxon>
        <taxon>Eubacteriales</taxon>
        <taxon>Clostridiaceae</taxon>
        <taxon>Clostridium</taxon>
    </lineage>
</organism>
<dbReference type="CDD" id="cd01335">
    <property type="entry name" value="Radical_SAM"/>
    <property type="match status" value="1"/>
</dbReference>
<reference evidence="14 15" key="1">
    <citation type="submission" date="2016-11" db="EMBL/GenBank/DDBJ databases">
        <authorList>
            <person name="Jaros S."/>
            <person name="Januszkiewicz K."/>
            <person name="Wedrychowicz H."/>
        </authorList>
    </citation>
    <scope>NUCLEOTIDE SEQUENCE [LARGE SCALE GENOMIC DNA]</scope>
    <source>
        <strain evidence="14 15">DSM 8605</strain>
    </source>
</reference>
<dbReference type="PROSITE" id="PS51918">
    <property type="entry name" value="RADICAL_SAM"/>
    <property type="match status" value="1"/>
</dbReference>
<protein>
    <recommendedName>
        <fullName evidence="3">FeMo cofactor biosynthesis protein NifB</fullName>
    </recommendedName>
    <alternativeName>
        <fullName evidence="11">Nitrogenase cofactor maturase NifB</fullName>
    </alternativeName>
    <alternativeName>
        <fullName evidence="10">Radical SAM assemblase NifB</fullName>
    </alternativeName>
</protein>
<dbReference type="SFLD" id="SFLDF00281">
    <property type="entry name" value="FeMo_cofactor_biosynthesis_pro"/>
    <property type="match status" value="1"/>
</dbReference>
<dbReference type="SUPFAM" id="SSF53807">
    <property type="entry name" value="Helical backbone' metal receptor"/>
    <property type="match status" value="1"/>
</dbReference>
<dbReference type="InterPro" id="IPR000385">
    <property type="entry name" value="MoaA_NifB_PqqE_Fe-S-bd_CS"/>
</dbReference>
<evidence type="ECO:0000256" key="2">
    <source>
        <dbReference type="ARBA" id="ARBA00003522"/>
    </source>
</evidence>
<accession>A0A1M5UX06</accession>
<dbReference type="UniPathway" id="UPA00782"/>
<dbReference type="SMART" id="SM00729">
    <property type="entry name" value="Elp3"/>
    <property type="match status" value="1"/>
</dbReference>
<dbReference type="InterPro" id="IPR000510">
    <property type="entry name" value="Nase/OxRdtase_comp1"/>
</dbReference>
<comment type="similarity">
    <text evidence="12">Belongs to the NifD/NifK/NifE/NifN family.</text>
</comment>
<keyword evidence="5" id="KW-0949">S-adenosyl-L-methionine</keyword>
<dbReference type="InterPro" id="IPR013785">
    <property type="entry name" value="Aldolase_TIM"/>
</dbReference>
<keyword evidence="9 12" id="KW-0535">Nitrogen fixation</keyword>
<dbReference type="InterPro" id="IPR003731">
    <property type="entry name" value="Di-Nase_FeMo-co_biosynth"/>
</dbReference>
<dbReference type="AlphaFoldDB" id="A0A1M5UX06"/>
<evidence type="ECO:0000256" key="4">
    <source>
        <dbReference type="ARBA" id="ARBA00022485"/>
    </source>
</evidence>
<dbReference type="NCBIfam" id="TIGR01290">
    <property type="entry name" value="nifB"/>
    <property type="match status" value="1"/>
</dbReference>
<keyword evidence="15" id="KW-1185">Reference proteome</keyword>
<dbReference type="SUPFAM" id="SSF53146">
    <property type="entry name" value="Nitrogenase accessory factor-like"/>
    <property type="match status" value="1"/>
</dbReference>
<dbReference type="SFLD" id="SFLDG01068">
    <property type="entry name" value="FeMo_cofactor_biosynthesis_pro"/>
    <property type="match status" value="1"/>
</dbReference>
<keyword evidence="6" id="KW-0479">Metal-binding</keyword>
<dbReference type="GO" id="GO:0051539">
    <property type="term" value="F:4 iron, 4 sulfur cluster binding"/>
    <property type="evidence" value="ECO:0007669"/>
    <property type="project" value="UniProtKB-KW"/>
</dbReference>
<dbReference type="PROSITE" id="PS01305">
    <property type="entry name" value="MOAA_NIFB_PQQE"/>
    <property type="match status" value="1"/>
</dbReference>
<evidence type="ECO:0000256" key="5">
    <source>
        <dbReference type="ARBA" id="ARBA00022691"/>
    </source>
</evidence>
<name>A0A1M5UX06_9CLOT</name>
<dbReference type="InterPro" id="IPR036105">
    <property type="entry name" value="DiNase_FeMo-co_biosyn_sf"/>
</dbReference>
<dbReference type="CDD" id="cd00852">
    <property type="entry name" value="NifB"/>
    <property type="match status" value="1"/>
</dbReference>
<dbReference type="RefSeq" id="WP_073338258.1">
    <property type="nucleotide sequence ID" value="NZ_FQXM01000009.1"/>
</dbReference>
<feature type="domain" description="Radical SAM core" evidence="13">
    <location>
        <begin position="523"/>
        <end position="765"/>
    </location>
</feature>
<evidence type="ECO:0000256" key="12">
    <source>
        <dbReference type="RuleBase" id="RU004021"/>
    </source>
</evidence>
<dbReference type="Gene3D" id="3.20.20.70">
    <property type="entry name" value="Aldolase class I"/>
    <property type="match status" value="1"/>
</dbReference>
<evidence type="ECO:0000256" key="3">
    <source>
        <dbReference type="ARBA" id="ARBA00021702"/>
    </source>
</evidence>
<sequence>MSRNYVNLNVNPCKMCMPMGGVMAFKGIEKAMVILHGSQGCSTYIRRHMATHYNEPIDIASSSLTEQGTVYGGADNLKKGIMNVLSSYEPSVIGVQTTCLAETIGEDIERIILELREEKPELNNVKIVPVPTPGYEGTQAEGYYRALKSMVVNLTKKTKKNSKINIIAGNLNPGDIKALKEILEDFSVEYVLLPDVSDTLDAPFTTEFKRLPDGGTKIEDIEIMGGSIATIEMGATIEKAYSPGEYLKEEYGVPLYKCAIPIGLENTDIFFEILSSITKKPMPAKYKKQRGLLLDAMIDAHKYNSEARAIIYGEPELAYGITKLCLENGIKPISVATGSVNKKLKELIENIYFLNNLDERAIILDDTDFETIEQVALKEKANIMIGNSDGRRIEENHGIALVRVGFPIHDRIGAQRKCITGYKGTMDLIEETANVMLSKKETSFREEMYNKYYKKAEKVGDRTCETRKISAKFGDRLDKKLSNIGGAVEMDMEIENKDILKKSIELETIKEKTEKHPCYNQGAHDYARMHLPIAPKCNVSCNYCSRKYDCPNESRPGVTSEVLNPEQALEKFKLVKSKMPNLKVIGIAGPGDALANFDETRKAIELIKAEDPTITFCLSTNGLMLPFYAEEIIRLGISHVTITINTVDPEIGAKIYKNVNYLGRKLSGVEGATIILQNQLSGLQYLASKGIICKVNIVMVKGVNAEHIPDVVKKVKEMGAYITNIMQMIPAPGSVFENQPLTSKLELDKMRKTCEVDMKQMYHCKQCRADAIGTLEQDRSIEFRCSGGGCSSESKDKVVSIGDFSNKTSKTPKYRFAIASSTGINVDQHFGQVSEFYIYDEIDGNITFIEKRNVEKYCNGKTCVENNEYLDESVKEDKTSKLDKIYKSVEDCQAVLTLRAGEKPVQELSKKGIKVFQMYDGIHKAIKAAKENLLAS</sequence>
<evidence type="ECO:0000313" key="15">
    <source>
        <dbReference type="Proteomes" id="UP000184447"/>
    </source>
</evidence>
<dbReference type="EMBL" id="FQXM01000009">
    <property type="protein sequence ID" value="SHH67502.1"/>
    <property type="molecule type" value="Genomic_DNA"/>
</dbReference>
<dbReference type="InterPro" id="IPR034165">
    <property type="entry name" value="NifB_C"/>
</dbReference>
<dbReference type="GO" id="GO:0016163">
    <property type="term" value="F:nitrogenase activity"/>
    <property type="evidence" value="ECO:0007669"/>
    <property type="project" value="InterPro"/>
</dbReference>
<dbReference type="Pfam" id="PF00148">
    <property type="entry name" value="Oxidored_nitro"/>
    <property type="match status" value="1"/>
</dbReference>
<dbReference type="SFLD" id="SFLDG01067">
    <property type="entry name" value="SPASM/twitch_domain_containing"/>
    <property type="match status" value="1"/>
</dbReference>
<evidence type="ECO:0000256" key="11">
    <source>
        <dbReference type="ARBA" id="ARBA00032102"/>
    </source>
</evidence>
<gene>
    <name evidence="14" type="ORF">SAMN02745207_01961</name>
</gene>
<dbReference type="GO" id="GO:0032324">
    <property type="term" value="P:molybdopterin cofactor biosynthetic process"/>
    <property type="evidence" value="ECO:0007669"/>
    <property type="project" value="UniProtKB-ARBA"/>
</dbReference>
<keyword evidence="4" id="KW-0004">4Fe-4S</keyword>
<evidence type="ECO:0000259" key="13">
    <source>
        <dbReference type="PROSITE" id="PS51918"/>
    </source>
</evidence>
<dbReference type="InterPro" id="IPR006638">
    <property type="entry name" value="Elp3/MiaA/NifB-like_rSAM"/>
</dbReference>
<keyword evidence="7" id="KW-0408">Iron</keyword>
<dbReference type="PANTHER" id="PTHR33712:SF7">
    <property type="entry name" value="LIGHT-INDEPENDENT PROTOCHLOROPHYLLIDE REDUCTASE SUBUNIT B"/>
    <property type="match status" value="1"/>
</dbReference>
<proteinExistence type="inferred from homology"/>
<dbReference type="SFLD" id="SFLDS00029">
    <property type="entry name" value="Radical_SAM"/>
    <property type="match status" value="1"/>
</dbReference>
<dbReference type="Gene3D" id="3.40.50.1980">
    <property type="entry name" value="Nitrogenase molybdenum iron protein domain"/>
    <property type="match status" value="3"/>
</dbReference>
<comment type="function">
    <text evidence="2">Involved in the biosynthesis of the iron-molybdenum cofactor (FeMo-co or M-cluster) found in the dinitrogenase enzyme of the nitrogenase complex in nitrogen-fixing microorganisms. NifB catalyzes the crucial step of radical SAM-dependent carbide insertion that occurs concomitant with the insertion of a 9th sulfur and the rearrangement/coupling of two [4Fe-4S] clusters into a [8Fe-9S-C] cluster, the precursor to the M-cluster.</text>
</comment>
<dbReference type="Gene3D" id="3.30.420.130">
    <property type="entry name" value="Dinitrogenase iron-molybdenum cofactor biosynthesis domain"/>
    <property type="match status" value="1"/>
</dbReference>
<evidence type="ECO:0000256" key="9">
    <source>
        <dbReference type="ARBA" id="ARBA00023231"/>
    </source>
</evidence>
<evidence type="ECO:0000256" key="7">
    <source>
        <dbReference type="ARBA" id="ARBA00023004"/>
    </source>
</evidence>
<dbReference type="STRING" id="1121316.SAMN02745207_01961"/>
<evidence type="ECO:0000313" key="14">
    <source>
        <dbReference type="EMBL" id="SHH67502.1"/>
    </source>
</evidence>
<dbReference type="Proteomes" id="UP000184447">
    <property type="component" value="Unassembled WGS sequence"/>
</dbReference>
<dbReference type="PANTHER" id="PTHR33712">
    <property type="entry name" value="LIGHT-INDEPENDENT PROTOCHLOROPHYLLIDE REDUCTASE SUBUNIT B"/>
    <property type="match status" value="1"/>
</dbReference>
<dbReference type="InterPro" id="IPR050152">
    <property type="entry name" value="ChlB/BchB/BchZ"/>
</dbReference>
<dbReference type="PROSITE" id="PS00699">
    <property type="entry name" value="NITROGENASE_1_1"/>
    <property type="match status" value="1"/>
</dbReference>
<dbReference type="InterPro" id="IPR005980">
    <property type="entry name" value="Nase_CF_NifB"/>
</dbReference>
<dbReference type="GO" id="GO:0046872">
    <property type="term" value="F:metal ion binding"/>
    <property type="evidence" value="ECO:0007669"/>
    <property type="project" value="UniProtKB-KW"/>
</dbReference>
<dbReference type="OrthoDB" id="9800746at2"/>
<comment type="cofactor">
    <cofactor evidence="1">
        <name>[4Fe-4S] cluster</name>
        <dbReference type="ChEBI" id="CHEBI:49883"/>
    </cofactor>
</comment>
<dbReference type="InterPro" id="IPR007197">
    <property type="entry name" value="rSAM"/>
</dbReference>
<dbReference type="Pfam" id="PF04055">
    <property type="entry name" value="Radical_SAM"/>
    <property type="match status" value="1"/>
</dbReference>